<keyword evidence="8" id="KW-0067">ATP-binding</keyword>
<accession>A0ABV4CJU6</accession>
<reference evidence="14 15" key="1">
    <citation type="submission" date="2024-08" db="EMBL/GenBank/DDBJ databases">
        <title>Genome mining of Saccharopolyspora cebuensis PGLac3 from Nigerian medicinal plant.</title>
        <authorList>
            <person name="Ezeobiora C.E."/>
            <person name="Igbokwe N.H."/>
            <person name="Amin D.H."/>
            <person name="Mendie U.E."/>
        </authorList>
    </citation>
    <scope>NUCLEOTIDE SEQUENCE [LARGE SCALE GENOMIC DNA]</scope>
    <source>
        <strain evidence="14 15">PGLac3</strain>
    </source>
</reference>
<evidence type="ECO:0000256" key="10">
    <source>
        <dbReference type="ARBA" id="ARBA00047899"/>
    </source>
</evidence>
<comment type="caution">
    <text evidence="14">The sequence shown here is derived from an EMBL/GenBank/DDBJ whole genome shotgun (WGS) entry which is preliminary data.</text>
</comment>
<evidence type="ECO:0000256" key="7">
    <source>
        <dbReference type="ARBA" id="ARBA00022777"/>
    </source>
</evidence>
<dbReference type="SUPFAM" id="SSF56112">
    <property type="entry name" value="Protein kinase-like (PK-like)"/>
    <property type="match status" value="1"/>
</dbReference>
<evidence type="ECO:0000256" key="6">
    <source>
        <dbReference type="ARBA" id="ARBA00022741"/>
    </source>
</evidence>
<dbReference type="Gene3D" id="3.30.200.20">
    <property type="entry name" value="Phosphorylase Kinase, domain 1"/>
    <property type="match status" value="1"/>
</dbReference>
<keyword evidence="6" id="KW-0547">Nucleotide-binding</keyword>
<organism evidence="14 15">
    <name type="scientific">Saccharopolyspora cebuensis</name>
    <dbReference type="NCBI Taxonomy" id="418759"/>
    <lineage>
        <taxon>Bacteria</taxon>
        <taxon>Bacillati</taxon>
        <taxon>Actinomycetota</taxon>
        <taxon>Actinomycetes</taxon>
        <taxon>Pseudonocardiales</taxon>
        <taxon>Pseudonocardiaceae</taxon>
        <taxon>Saccharopolyspora</taxon>
    </lineage>
</organism>
<name>A0ABV4CJU6_9PSEU</name>
<evidence type="ECO:0000256" key="8">
    <source>
        <dbReference type="ARBA" id="ARBA00022840"/>
    </source>
</evidence>
<feature type="compositionally biased region" description="Basic and acidic residues" evidence="12">
    <location>
        <begin position="26"/>
        <end position="53"/>
    </location>
</feature>
<dbReference type="InterPro" id="IPR018934">
    <property type="entry name" value="RIO_dom"/>
</dbReference>
<dbReference type="EMBL" id="JBGEHV010000029">
    <property type="protein sequence ID" value="MEY8041009.1"/>
    <property type="molecule type" value="Genomic_DNA"/>
</dbReference>
<keyword evidence="7 14" id="KW-0418">Kinase</keyword>
<comment type="catalytic activity">
    <reaction evidence="10">
        <text>L-threonyl-[protein] + ATP = O-phospho-L-threonyl-[protein] + ADP + H(+)</text>
        <dbReference type="Rhea" id="RHEA:46608"/>
        <dbReference type="Rhea" id="RHEA-COMP:11060"/>
        <dbReference type="Rhea" id="RHEA-COMP:11605"/>
        <dbReference type="ChEBI" id="CHEBI:15378"/>
        <dbReference type="ChEBI" id="CHEBI:30013"/>
        <dbReference type="ChEBI" id="CHEBI:30616"/>
        <dbReference type="ChEBI" id="CHEBI:61977"/>
        <dbReference type="ChEBI" id="CHEBI:456216"/>
        <dbReference type="EC" id="2.7.11.1"/>
    </reaction>
</comment>
<keyword evidence="4" id="KW-0808">Transferase</keyword>
<keyword evidence="15" id="KW-1185">Reference proteome</keyword>
<evidence type="ECO:0000313" key="15">
    <source>
        <dbReference type="Proteomes" id="UP001564626"/>
    </source>
</evidence>
<protein>
    <recommendedName>
        <fullName evidence="2">non-specific serine/threonine protein kinase</fullName>
        <ecNumber evidence="2">2.7.11.1</ecNumber>
    </recommendedName>
</protein>
<dbReference type="SMART" id="SM00090">
    <property type="entry name" value="RIO"/>
    <property type="match status" value="1"/>
</dbReference>
<feature type="domain" description="RIO kinase" evidence="13">
    <location>
        <begin position="63"/>
        <end position="310"/>
    </location>
</feature>
<dbReference type="InterPro" id="IPR000687">
    <property type="entry name" value="RIO_kinase"/>
</dbReference>
<dbReference type="Proteomes" id="UP001564626">
    <property type="component" value="Unassembled WGS sequence"/>
</dbReference>
<evidence type="ECO:0000256" key="3">
    <source>
        <dbReference type="ARBA" id="ARBA00022527"/>
    </source>
</evidence>
<dbReference type="GO" id="GO:0016301">
    <property type="term" value="F:kinase activity"/>
    <property type="evidence" value="ECO:0007669"/>
    <property type="project" value="UniProtKB-KW"/>
</dbReference>
<dbReference type="InterPro" id="IPR051272">
    <property type="entry name" value="RIO-type_Ser/Thr_kinase"/>
</dbReference>
<evidence type="ECO:0000256" key="5">
    <source>
        <dbReference type="ARBA" id="ARBA00022723"/>
    </source>
</evidence>
<proteinExistence type="inferred from homology"/>
<feature type="region of interest" description="Disordered" evidence="12">
    <location>
        <begin position="1"/>
        <end position="77"/>
    </location>
</feature>
<keyword evidence="5" id="KW-0479">Metal-binding</keyword>
<evidence type="ECO:0000256" key="11">
    <source>
        <dbReference type="ARBA" id="ARBA00048679"/>
    </source>
</evidence>
<comment type="catalytic activity">
    <reaction evidence="11">
        <text>L-seryl-[protein] + ATP = O-phospho-L-seryl-[protein] + ADP + H(+)</text>
        <dbReference type="Rhea" id="RHEA:17989"/>
        <dbReference type="Rhea" id="RHEA-COMP:9863"/>
        <dbReference type="Rhea" id="RHEA-COMP:11604"/>
        <dbReference type="ChEBI" id="CHEBI:15378"/>
        <dbReference type="ChEBI" id="CHEBI:29999"/>
        <dbReference type="ChEBI" id="CHEBI:30616"/>
        <dbReference type="ChEBI" id="CHEBI:83421"/>
        <dbReference type="ChEBI" id="CHEBI:456216"/>
        <dbReference type="EC" id="2.7.11.1"/>
    </reaction>
</comment>
<dbReference type="PANTHER" id="PTHR45723">
    <property type="entry name" value="SERINE/THREONINE-PROTEIN KINASE RIO1"/>
    <property type="match status" value="1"/>
</dbReference>
<dbReference type="Pfam" id="PF01163">
    <property type="entry name" value="RIO1"/>
    <property type="match status" value="1"/>
</dbReference>
<keyword evidence="9" id="KW-0460">Magnesium</keyword>
<feature type="compositionally biased region" description="Basic and acidic residues" evidence="12">
    <location>
        <begin position="61"/>
        <end position="77"/>
    </location>
</feature>
<evidence type="ECO:0000313" key="14">
    <source>
        <dbReference type="EMBL" id="MEY8041009.1"/>
    </source>
</evidence>
<keyword evidence="3" id="KW-0723">Serine/threonine-protein kinase</keyword>
<evidence type="ECO:0000256" key="12">
    <source>
        <dbReference type="SAM" id="MobiDB-lite"/>
    </source>
</evidence>
<evidence type="ECO:0000259" key="13">
    <source>
        <dbReference type="SMART" id="SM00090"/>
    </source>
</evidence>
<evidence type="ECO:0000256" key="4">
    <source>
        <dbReference type="ARBA" id="ARBA00022679"/>
    </source>
</evidence>
<dbReference type="EC" id="2.7.11.1" evidence="2"/>
<evidence type="ECO:0000256" key="1">
    <source>
        <dbReference type="ARBA" id="ARBA00009196"/>
    </source>
</evidence>
<dbReference type="InterPro" id="IPR011009">
    <property type="entry name" value="Kinase-like_dom_sf"/>
</dbReference>
<comment type="similarity">
    <text evidence="1">Belongs to the protein kinase superfamily. RIO-type Ser/Thr kinase family.</text>
</comment>
<evidence type="ECO:0000256" key="2">
    <source>
        <dbReference type="ARBA" id="ARBA00012513"/>
    </source>
</evidence>
<sequence>MPSLDDYEHHYDDHSPGERRKRPRRRAFDDEPVRRGRLTEEEKDRLAALREEPEPLGLPEDADRWSTWDTGERGPEPHPDWVVTALAAVDHELGVLKTGKEADVHLLRRSLPGGESCLLAAKRYRDGDHRLFHRDAGYLEGRRMRRSREMRAIEHRTAFGRGMIAQQWAVAEFRMLGALWRAGAPVPYPVQRVGGEVLQEFIGEADGTAAPRLAALRPDRAELAQLWEQLVDALAVLAGQGFAHGDLSAYNVLVHRDRLVLIDLPQAVDLAANPQGLDYLARDADNITAWFHRAGFAGADATELAALLAEEANLG</sequence>
<dbReference type="RefSeq" id="WP_345355384.1">
    <property type="nucleotide sequence ID" value="NZ_BAABII010000001.1"/>
</dbReference>
<feature type="compositionally biased region" description="Basic and acidic residues" evidence="12">
    <location>
        <begin position="1"/>
        <end position="18"/>
    </location>
</feature>
<gene>
    <name evidence="14" type="ORF">AB8O55_16490</name>
</gene>
<dbReference type="Gene3D" id="1.10.510.10">
    <property type="entry name" value="Transferase(Phosphotransferase) domain 1"/>
    <property type="match status" value="1"/>
</dbReference>
<evidence type="ECO:0000256" key="9">
    <source>
        <dbReference type="ARBA" id="ARBA00022842"/>
    </source>
</evidence>